<proteinExistence type="inferred from homology"/>
<evidence type="ECO:0000259" key="5">
    <source>
        <dbReference type="Pfam" id="PF00692"/>
    </source>
</evidence>
<comment type="similarity">
    <text evidence="1">Belongs to the dUTPase family.</text>
</comment>
<evidence type="ECO:0000256" key="1">
    <source>
        <dbReference type="ARBA" id="ARBA00006581"/>
    </source>
</evidence>
<dbReference type="PANTHER" id="PTHR11241:SF0">
    <property type="entry name" value="DEOXYURIDINE 5'-TRIPHOSPHATE NUCLEOTIDOHYDROLASE"/>
    <property type="match status" value="1"/>
</dbReference>
<protein>
    <recommendedName>
        <fullName evidence="2">dUTP diphosphatase</fullName>
        <ecNumber evidence="2">3.6.1.23</ecNumber>
    </recommendedName>
</protein>
<dbReference type="SUPFAM" id="SSF51283">
    <property type="entry name" value="dUTPase-like"/>
    <property type="match status" value="1"/>
</dbReference>
<dbReference type="PANTHER" id="PTHR11241">
    <property type="entry name" value="DEOXYURIDINE 5'-TRIPHOSPHATE NUCLEOTIDOHYDROLASE"/>
    <property type="match status" value="1"/>
</dbReference>
<dbReference type="Pfam" id="PF00692">
    <property type="entry name" value="dUTPase"/>
    <property type="match status" value="1"/>
</dbReference>
<keyword evidence="4" id="KW-0546">Nucleotide metabolism</keyword>
<dbReference type="EC" id="3.6.1.23" evidence="2"/>
<dbReference type="GO" id="GO:0004170">
    <property type="term" value="F:dUTP diphosphatase activity"/>
    <property type="evidence" value="ECO:0007669"/>
    <property type="project" value="UniProtKB-EC"/>
</dbReference>
<dbReference type="InterPro" id="IPR036157">
    <property type="entry name" value="dUTPase-like_sf"/>
</dbReference>
<evidence type="ECO:0000256" key="2">
    <source>
        <dbReference type="ARBA" id="ARBA00012379"/>
    </source>
</evidence>
<dbReference type="GeneID" id="24631969"/>
<accession>A0A0A7NRE2</accession>
<dbReference type="InterPro" id="IPR029054">
    <property type="entry name" value="dUTPase-like"/>
</dbReference>
<dbReference type="GO" id="GO:0006226">
    <property type="term" value="P:dUMP biosynthetic process"/>
    <property type="evidence" value="ECO:0007669"/>
    <property type="project" value="InterPro"/>
</dbReference>
<keyword evidence="3 6" id="KW-0378">Hydrolase</keyword>
<sequence>MEIKQLSPNFTMPVRASDTAGGYDIFMPEGGVAYPNQPTKVKLGFSAAVPEGHVALLLPRSGTGSKAGLRLRNTCGVIDSDYRGEWVAVVSTDREPFHWEAGNRVLQMLLVPVATPELQLVEELSETNRGEGGFGSTGE</sequence>
<feature type="domain" description="dUTPase-like" evidence="5">
    <location>
        <begin position="9"/>
        <end position="138"/>
    </location>
</feature>
<dbReference type="GO" id="GO:0046081">
    <property type="term" value="P:dUTP catabolic process"/>
    <property type="evidence" value="ECO:0007669"/>
    <property type="project" value="InterPro"/>
</dbReference>
<evidence type="ECO:0000256" key="4">
    <source>
        <dbReference type="ARBA" id="ARBA00023080"/>
    </source>
</evidence>
<dbReference type="NCBIfam" id="TIGR00576">
    <property type="entry name" value="dut"/>
    <property type="match status" value="1"/>
</dbReference>
<dbReference type="Proteomes" id="UP000030921">
    <property type="component" value="Genome"/>
</dbReference>
<reference evidence="6" key="1">
    <citation type="submission" date="2014-08" db="EMBL/GenBank/DDBJ databases">
        <title>Directed in vitro evolution of therapeutic bacteriophage: the Appelmans protocol.</title>
        <authorList>
            <person name="Burrowes B.H."/>
            <person name="Molineux I.J."/>
            <person name="Alves D.R."/>
            <person name="Fralick J.A."/>
        </authorList>
    </citation>
    <scope>NUCLEOTIDE SEQUENCE [LARGE SCALE GENOMIC DNA]</scope>
</reference>
<dbReference type="EMBL" id="KM411959">
    <property type="protein sequence ID" value="AIZ94923.1"/>
    <property type="molecule type" value="Genomic_DNA"/>
</dbReference>
<organism evidence="6 7">
    <name type="scientific">Pseudomonas phage Pa2</name>
    <dbReference type="NCBI Taxonomy" id="1530400"/>
    <lineage>
        <taxon>Viruses</taxon>
        <taxon>Duplodnaviria</taxon>
        <taxon>Heunggongvirae</taxon>
        <taxon>Uroviricota</taxon>
        <taxon>Caudoviricetes</taxon>
        <taxon>Schitoviridae</taxon>
        <taxon>Migulavirinae</taxon>
        <taxon>Litunavirus</taxon>
        <taxon>Litunavirus Ab09</taxon>
    </lineage>
</organism>
<dbReference type="RefSeq" id="YP_009148261.1">
    <property type="nucleotide sequence ID" value="NC_027345.1"/>
</dbReference>
<dbReference type="InterPro" id="IPR008181">
    <property type="entry name" value="dUTPase"/>
</dbReference>
<dbReference type="InterPro" id="IPR033704">
    <property type="entry name" value="dUTPase_trimeric"/>
</dbReference>
<dbReference type="GO" id="GO:0000287">
    <property type="term" value="F:magnesium ion binding"/>
    <property type="evidence" value="ECO:0007669"/>
    <property type="project" value="InterPro"/>
</dbReference>
<name>A0A0A7NRE2_9CAUD</name>
<evidence type="ECO:0000256" key="3">
    <source>
        <dbReference type="ARBA" id="ARBA00022801"/>
    </source>
</evidence>
<dbReference type="CDD" id="cd07557">
    <property type="entry name" value="trimeric_dUTPase"/>
    <property type="match status" value="1"/>
</dbReference>
<dbReference type="KEGG" id="vg:24631969"/>
<evidence type="ECO:0000313" key="7">
    <source>
        <dbReference type="Proteomes" id="UP000030921"/>
    </source>
</evidence>
<evidence type="ECO:0000313" key="6">
    <source>
        <dbReference type="EMBL" id="AIZ94923.1"/>
    </source>
</evidence>
<dbReference type="NCBIfam" id="NF001862">
    <property type="entry name" value="PRK00601.1"/>
    <property type="match status" value="1"/>
</dbReference>
<dbReference type="Gene3D" id="2.70.40.10">
    <property type="match status" value="1"/>
</dbReference>